<reference evidence="1 2" key="1">
    <citation type="journal article" date="2014" name="G3 (Bethesda)">
        <title>Genome sequence of Candidatus Riesia pediculischaeffi, endosymbiont of chimpanzee lice, and genomic comparison of recently acquired endosymbionts from human and chimpanzee lice.</title>
        <authorList>
            <person name="Boyd B.M."/>
            <person name="Allen J.M."/>
            <person name="de Crecy-Lagard V."/>
            <person name="Reed D.L."/>
        </authorList>
    </citation>
    <scope>NUCLEOTIDE SEQUENCE [LARGE SCALE GENOMIC DNA]</scope>
    <source>
        <strain evidence="1 2">PTSU</strain>
    </source>
</reference>
<comment type="caution">
    <text evidence="1">The sequence shown here is derived from an EMBL/GenBank/DDBJ whole genome shotgun (WGS) entry which is preliminary data.</text>
</comment>
<accession>A0A0C1V818</accession>
<proteinExistence type="predicted"/>
<protein>
    <submittedName>
        <fullName evidence="1">Uncharacterized protein</fullName>
    </submittedName>
</protein>
<name>A0A0C1V818_9ENTR</name>
<dbReference type="AlphaFoldDB" id="A0A0C1V818"/>
<organism evidence="1 2">
    <name type="scientific">Candidatus Riesia pediculischaeffi PTSU</name>
    <dbReference type="NCBI Taxonomy" id="1401651"/>
    <lineage>
        <taxon>Bacteria</taxon>
        <taxon>Pseudomonadati</taxon>
        <taxon>Pseudomonadota</taxon>
        <taxon>Gammaproteobacteria</taxon>
        <taxon>Enterobacterales</taxon>
        <taxon>Enterobacteriaceae</taxon>
        <taxon>Candidatus Riesia</taxon>
    </lineage>
</organism>
<dbReference type="EMBL" id="AWXV01000004">
    <property type="protein sequence ID" value="KIE63993.1"/>
    <property type="molecule type" value="Genomic_DNA"/>
</dbReference>
<evidence type="ECO:0000313" key="2">
    <source>
        <dbReference type="Proteomes" id="UP000054529"/>
    </source>
</evidence>
<evidence type="ECO:0000313" key="1">
    <source>
        <dbReference type="EMBL" id="KIE63993.1"/>
    </source>
</evidence>
<gene>
    <name evidence="1" type="ORF">P689_122162</name>
</gene>
<sequence length="41" mass="4909">MCRIFLKVKLLDIKIVENLTIVIFDKAIKKYESHKNKLKFS</sequence>
<dbReference type="HOGENOM" id="CLU_3267344_0_0_6"/>
<dbReference type="Proteomes" id="UP000054529">
    <property type="component" value="Unassembled WGS sequence"/>
</dbReference>